<keyword evidence="4" id="KW-1185">Reference proteome</keyword>
<name>A0ABQ5T450_9CAUL</name>
<feature type="domain" description="Abortive infection phage resistance protein N-terminal" evidence="2">
    <location>
        <begin position="32"/>
        <end position="179"/>
    </location>
</feature>
<protein>
    <recommendedName>
        <fullName evidence="5">AIPR protein</fullName>
    </recommendedName>
</protein>
<gene>
    <name evidence="3" type="ORF">GCM10017620_01510</name>
</gene>
<organism evidence="3 4">
    <name type="scientific">Brevundimonas intermedia</name>
    <dbReference type="NCBI Taxonomy" id="74315"/>
    <lineage>
        <taxon>Bacteria</taxon>
        <taxon>Pseudomonadati</taxon>
        <taxon>Pseudomonadota</taxon>
        <taxon>Alphaproteobacteria</taxon>
        <taxon>Caulobacterales</taxon>
        <taxon>Caulobacteraceae</taxon>
        <taxon>Brevundimonas</taxon>
    </lineage>
</organism>
<comment type="caution">
    <text evidence="3">The sequence shown here is derived from an EMBL/GenBank/DDBJ whole genome shotgun (WGS) entry which is preliminary data.</text>
</comment>
<proteinExistence type="predicted"/>
<evidence type="ECO:0000313" key="4">
    <source>
        <dbReference type="Proteomes" id="UP001143509"/>
    </source>
</evidence>
<dbReference type="Proteomes" id="UP001143509">
    <property type="component" value="Unassembled WGS sequence"/>
</dbReference>
<dbReference type="RefSeq" id="WP_271163568.1">
    <property type="nucleotide sequence ID" value="NZ_BSFD01000001.1"/>
</dbReference>
<reference evidence="3" key="1">
    <citation type="journal article" date="2014" name="Int. J. Syst. Evol. Microbiol.">
        <title>Complete genome of a new Firmicutes species belonging to the dominant human colonic microbiota ('Ruminococcus bicirculans') reveals two chromosomes and a selective capacity to utilize plant glucans.</title>
        <authorList>
            <consortium name="NISC Comparative Sequencing Program"/>
            <person name="Wegmann U."/>
            <person name="Louis P."/>
            <person name="Goesmann A."/>
            <person name="Henrissat B."/>
            <person name="Duncan S.H."/>
            <person name="Flint H.J."/>
        </authorList>
    </citation>
    <scope>NUCLEOTIDE SEQUENCE</scope>
    <source>
        <strain evidence="3">VKM B-1499</strain>
    </source>
</reference>
<dbReference type="Pfam" id="PF10592">
    <property type="entry name" value="AIPR"/>
    <property type="match status" value="1"/>
</dbReference>
<sequence length="706" mass="78808">MTGPVLEEAFDRFWEDLLFEAEASADPQAAAFFRLYAKLAAENGDCIDLTYAPARNDGRNAFQIDGFALERDRGDLYLAISDFRSGRTLETLNAAQIDALFEKVRRFCNLAVQPAFLNGVDETSPSFQAAWPIFDGRSLIRRIRVVAFSNARLSTRRKPEMSGEVLGVPFVCSVLDFARYSSILQAKSGVEPIEIDVTSINGTPLPCLPAHSIDGEHASYLVAVPGPFLAEIYGLYGAKLLEQNVRTFLQARTKVNTGIIRTLETAPEMFFAYNNGLTATAAGITTAPLPGGGLGIASIDNLQIVNGGQTTASILYASDSQRRDRRADLSRVFVQMKLSVVNPDRLEDVVPLISRYANTQNKISEADFFSSHPIHLVLERLSRSQSAPAKPGALSGSKWFYERARGQYRDRLAYGTQAERKRFELEFPRDQFIDKTDLAKFEVTFECRPHIVSRGAQKCFLDYAEKAGKLWETSEARFNELWFRSVVAEAIVFRSLDRLVGRSDWYQNDRGYKAQIVTYTIAWLVDHLHERGRELDLEVIWQRQELPAEIVEALVQIAPQVAATIKDAPPGMKNVGEYCKQQACWAAVSGSRYAFKGRLDGLLVDHDQAERARKAAVASRKVDQDIDFDRVVVAMLADTQPYLSFARSRRLLTPKSDAALSRLTRGDIRLPPSERNALKYMVEKMVQAGFELPGFPQSPSGSVVEP</sequence>
<dbReference type="InterPro" id="IPR018891">
    <property type="entry name" value="AIPR_C"/>
</dbReference>
<dbReference type="InterPro" id="IPR055101">
    <property type="entry name" value="AIPR_N"/>
</dbReference>
<evidence type="ECO:0000313" key="3">
    <source>
        <dbReference type="EMBL" id="GLK47178.1"/>
    </source>
</evidence>
<evidence type="ECO:0008006" key="5">
    <source>
        <dbReference type="Google" id="ProtNLM"/>
    </source>
</evidence>
<dbReference type="EMBL" id="BSFD01000001">
    <property type="protein sequence ID" value="GLK47178.1"/>
    <property type="molecule type" value="Genomic_DNA"/>
</dbReference>
<accession>A0ABQ5T450</accession>
<reference evidence="3" key="2">
    <citation type="submission" date="2023-01" db="EMBL/GenBank/DDBJ databases">
        <authorList>
            <person name="Sun Q."/>
            <person name="Evtushenko L."/>
        </authorList>
    </citation>
    <scope>NUCLEOTIDE SEQUENCE</scope>
    <source>
        <strain evidence="3">VKM B-1499</strain>
    </source>
</reference>
<evidence type="ECO:0000259" key="2">
    <source>
        <dbReference type="Pfam" id="PF22879"/>
    </source>
</evidence>
<evidence type="ECO:0000259" key="1">
    <source>
        <dbReference type="Pfam" id="PF10592"/>
    </source>
</evidence>
<feature type="domain" description="Abortive phage infection protein C-terminal" evidence="1">
    <location>
        <begin position="241"/>
        <end position="567"/>
    </location>
</feature>
<dbReference type="Pfam" id="PF22879">
    <property type="entry name" value="AIPR_N"/>
    <property type="match status" value="1"/>
</dbReference>